<comment type="pathway">
    <text evidence="2">Protein modification; protein glycosylation.</text>
</comment>
<dbReference type="PANTHER" id="PTHR48438:SF1">
    <property type="entry name" value="ALPHA-(1,3)-FUCOSYLTRANSFERASE C-RELATED"/>
    <property type="match status" value="1"/>
</dbReference>
<keyword evidence="11" id="KW-0328">Glycosyltransferase</keyword>
<dbReference type="GO" id="GO:0032580">
    <property type="term" value="C:Golgi cisterna membrane"/>
    <property type="evidence" value="ECO:0007669"/>
    <property type="project" value="UniProtKB-SubCell"/>
</dbReference>
<dbReference type="PANTHER" id="PTHR48438">
    <property type="entry name" value="ALPHA-(1,3)-FUCOSYLTRANSFERASE C-RELATED"/>
    <property type="match status" value="1"/>
</dbReference>
<keyword evidence="11" id="KW-0808">Transferase</keyword>
<keyword evidence="7 9" id="KW-0472">Membrane</keyword>
<dbReference type="UniPathway" id="UPA00378"/>
<protein>
    <submittedName>
        <fullName evidence="11">Alpha-(1:3)-fucosyltransferase C-like protein</fullName>
    </submittedName>
</protein>
<keyword evidence="3 9" id="KW-0812">Transmembrane</keyword>
<keyword evidence="5 9" id="KW-1133">Transmembrane helix</keyword>
<evidence type="ECO:0000313" key="12">
    <source>
        <dbReference type="Proteomes" id="UP000288716"/>
    </source>
</evidence>
<accession>A0A443SBB2</accession>
<name>A0A443SBB2_9ACAR</name>
<sequence>MNQTQLCYVIIFTILCLHAITYFLSFNQRIEESAKEMKIIEKKETKHRIVKVLLWTTWFSIHWRQKPKINCSGNEIHLSNDPYDMSQYDAIVFHLYNVHSSDLPKKHSKHQKWVLYNLETPENSKHQNVVLGLYLLERSIDWIWTFRRDSDIFNPYGFAVKTNGKLTEESMYRMNLNYSNYKGSVYSVVSKLSKNSKVGKLKAKQIVWFVSHCNAYSNRDDFVKLLSRGYLW</sequence>
<keyword evidence="4" id="KW-0735">Signal-anchor</keyword>
<dbReference type="STRING" id="299467.A0A443SBB2"/>
<keyword evidence="6" id="KW-0333">Golgi apparatus</keyword>
<evidence type="ECO:0000256" key="5">
    <source>
        <dbReference type="ARBA" id="ARBA00022989"/>
    </source>
</evidence>
<dbReference type="InterPro" id="IPR038577">
    <property type="entry name" value="GT10-like_C_sf"/>
</dbReference>
<reference evidence="11 12" key="1">
    <citation type="journal article" date="2018" name="Gigascience">
        <title>Genomes of trombidid mites reveal novel predicted allergens and laterally-transferred genes associated with secondary metabolism.</title>
        <authorList>
            <person name="Dong X."/>
            <person name="Chaisiri K."/>
            <person name="Xia D."/>
            <person name="Armstrong S.D."/>
            <person name="Fang Y."/>
            <person name="Donnelly M.J."/>
            <person name="Kadowaki T."/>
            <person name="McGarry J.W."/>
            <person name="Darby A.C."/>
            <person name="Makepeace B.L."/>
        </authorList>
    </citation>
    <scope>NUCLEOTIDE SEQUENCE [LARGE SCALE GENOMIC DNA]</scope>
    <source>
        <strain evidence="11">UoL-UT</strain>
    </source>
</reference>
<gene>
    <name evidence="11" type="ORF">B4U80_00038</name>
</gene>
<dbReference type="SUPFAM" id="SSF53756">
    <property type="entry name" value="UDP-Glycosyltransferase/glycogen phosphorylase"/>
    <property type="match status" value="1"/>
</dbReference>
<keyword evidence="8" id="KW-0325">Glycoprotein</keyword>
<evidence type="ECO:0000256" key="4">
    <source>
        <dbReference type="ARBA" id="ARBA00022968"/>
    </source>
</evidence>
<keyword evidence="12" id="KW-1185">Reference proteome</keyword>
<dbReference type="OrthoDB" id="427096at2759"/>
<dbReference type="Gene3D" id="3.40.50.11660">
    <property type="entry name" value="Glycosyl transferase family 10, C-terminal domain"/>
    <property type="match status" value="1"/>
</dbReference>
<evidence type="ECO:0000256" key="2">
    <source>
        <dbReference type="ARBA" id="ARBA00004922"/>
    </source>
</evidence>
<evidence type="ECO:0000256" key="7">
    <source>
        <dbReference type="ARBA" id="ARBA00023136"/>
    </source>
</evidence>
<dbReference type="GO" id="GO:0008417">
    <property type="term" value="F:fucosyltransferase activity"/>
    <property type="evidence" value="ECO:0007669"/>
    <property type="project" value="InterPro"/>
</dbReference>
<evidence type="ECO:0000256" key="8">
    <source>
        <dbReference type="ARBA" id="ARBA00023180"/>
    </source>
</evidence>
<dbReference type="VEuPathDB" id="VectorBase:LDEU007202"/>
<dbReference type="AlphaFoldDB" id="A0A443SBB2"/>
<evidence type="ECO:0000259" key="10">
    <source>
        <dbReference type="Pfam" id="PF17039"/>
    </source>
</evidence>
<evidence type="ECO:0000313" key="11">
    <source>
        <dbReference type="EMBL" id="RWS24839.1"/>
    </source>
</evidence>
<evidence type="ECO:0000256" key="3">
    <source>
        <dbReference type="ARBA" id="ARBA00022692"/>
    </source>
</evidence>
<dbReference type="Pfam" id="PF17039">
    <property type="entry name" value="Glyco_tran_10_N"/>
    <property type="match status" value="1"/>
</dbReference>
<dbReference type="InterPro" id="IPR001503">
    <property type="entry name" value="Glyco_trans_10"/>
</dbReference>
<dbReference type="Proteomes" id="UP000288716">
    <property type="component" value="Unassembled WGS sequence"/>
</dbReference>
<feature type="domain" description="Fucosyltransferase N-terminal" evidence="10">
    <location>
        <begin position="50"/>
        <end position="157"/>
    </location>
</feature>
<comment type="caution">
    <text evidence="11">The sequence shown here is derived from an EMBL/GenBank/DDBJ whole genome shotgun (WGS) entry which is preliminary data.</text>
</comment>
<comment type="subcellular location">
    <subcellularLocation>
        <location evidence="1">Golgi apparatus</location>
        <location evidence="1">Golgi stack membrane</location>
        <topology evidence="1">Single-pass type II membrane protein</topology>
    </subcellularLocation>
</comment>
<evidence type="ECO:0000256" key="9">
    <source>
        <dbReference type="SAM" id="Phobius"/>
    </source>
</evidence>
<feature type="transmembrane region" description="Helical" evidence="9">
    <location>
        <begin position="6"/>
        <end position="27"/>
    </location>
</feature>
<evidence type="ECO:0000256" key="1">
    <source>
        <dbReference type="ARBA" id="ARBA00004447"/>
    </source>
</evidence>
<dbReference type="InterPro" id="IPR031481">
    <property type="entry name" value="Glyco_tran_10_N"/>
</dbReference>
<proteinExistence type="predicted"/>
<dbReference type="EMBL" id="NCKV01004342">
    <property type="protein sequence ID" value="RWS24839.1"/>
    <property type="molecule type" value="Genomic_DNA"/>
</dbReference>
<evidence type="ECO:0000256" key="6">
    <source>
        <dbReference type="ARBA" id="ARBA00023034"/>
    </source>
</evidence>
<organism evidence="11 12">
    <name type="scientific">Leptotrombidium deliense</name>
    <dbReference type="NCBI Taxonomy" id="299467"/>
    <lineage>
        <taxon>Eukaryota</taxon>
        <taxon>Metazoa</taxon>
        <taxon>Ecdysozoa</taxon>
        <taxon>Arthropoda</taxon>
        <taxon>Chelicerata</taxon>
        <taxon>Arachnida</taxon>
        <taxon>Acari</taxon>
        <taxon>Acariformes</taxon>
        <taxon>Trombidiformes</taxon>
        <taxon>Prostigmata</taxon>
        <taxon>Anystina</taxon>
        <taxon>Parasitengona</taxon>
        <taxon>Trombiculoidea</taxon>
        <taxon>Trombiculidae</taxon>
        <taxon>Leptotrombidium</taxon>
    </lineage>
</organism>